<dbReference type="Pfam" id="PF15868">
    <property type="entry name" value="MBF2"/>
    <property type="match status" value="1"/>
</dbReference>
<organism evidence="2 3">
    <name type="scientific">Polypedilum vanderplanki</name>
    <name type="common">Sleeping chironomid midge</name>
    <dbReference type="NCBI Taxonomy" id="319348"/>
    <lineage>
        <taxon>Eukaryota</taxon>
        <taxon>Metazoa</taxon>
        <taxon>Ecdysozoa</taxon>
        <taxon>Arthropoda</taxon>
        <taxon>Hexapoda</taxon>
        <taxon>Insecta</taxon>
        <taxon>Pterygota</taxon>
        <taxon>Neoptera</taxon>
        <taxon>Endopterygota</taxon>
        <taxon>Diptera</taxon>
        <taxon>Nematocera</taxon>
        <taxon>Chironomoidea</taxon>
        <taxon>Chironomidae</taxon>
        <taxon>Chironominae</taxon>
        <taxon>Polypedilum</taxon>
        <taxon>Polypedilum</taxon>
    </lineage>
</organism>
<dbReference type="InterPro" id="IPR031734">
    <property type="entry name" value="MBF2"/>
</dbReference>
<name>A0A9J6BRF3_POLVA</name>
<dbReference type="Proteomes" id="UP001107558">
    <property type="component" value="Chromosome 3"/>
</dbReference>
<feature type="chain" id="PRO_5039897642" evidence="1">
    <location>
        <begin position="16"/>
        <end position="142"/>
    </location>
</feature>
<keyword evidence="3" id="KW-1185">Reference proteome</keyword>
<keyword evidence="1" id="KW-0732">Signal</keyword>
<gene>
    <name evidence="2" type="ORF">PVAND_002371</name>
</gene>
<reference evidence="2" key="1">
    <citation type="submission" date="2021-03" db="EMBL/GenBank/DDBJ databases">
        <title>Chromosome level genome of the anhydrobiotic midge Polypedilum vanderplanki.</title>
        <authorList>
            <person name="Yoshida Y."/>
            <person name="Kikawada T."/>
            <person name="Gusev O."/>
        </authorList>
    </citation>
    <scope>NUCLEOTIDE SEQUENCE</scope>
    <source>
        <strain evidence="2">NIAS01</strain>
        <tissue evidence="2">Whole body or cell culture</tissue>
    </source>
</reference>
<dbReference type="EMBL" id="JADBJN010000003">
    <property type="protein sequence ID" value="KAG5672229.1"/>
    <property type="molecule type" value="Genomic_DNA"/>
</dbReference>
<evidence type="ECO:0000313" key="2">
    <source>
        <dbReference type="EMBL" id="KAG5672229.1"/>
    </source>
</evidence>
<evidence type="ECO:0000313" key="3">
    <source>
        <dbReference type="Proteomes" id="UP001107558"/>
    </source>
</evidence>
<accession>A0A9J6BRF3</accession>
<protein>
    <submittedName>
        <fullName evidence="2">Uncharacterized protein</fullName>
    </submittedName>
</protein>
<dbReference type="AlphaFoldDB" id="A0A9J6BRF3"/>
<dbReference type="OrthoDB" id="8192785at2759"/>
<proteinExistence type="predicted"/>
<feature type="signal peptide" evidence="1">
    <location>
        <begin position="1"/>
        <end position="15"/>
    </location>
</feature>
<comment type="caution">
    <text evidence="2">The sequence shown here is derived from an EMBL/GenBank/DDBJ whole genome shotgun (WGS) entry which is preliminary data.</text>
</comment>
<sequence length="142" mass="16145">MKILILITLVVFAQCRPWNWPFKSTTSTTTPKPNELSNEKIFGNCTDDDKLIYIDDTRLESNDSTLFGVIEVYIDSPYTITCVKLIDQMQNKTGAKILGLAEGGSGHKFIKINVQGQYGYGIHFKIFVWGNLMKEYITKIIQ</sequence>
<evidence type="ECO:0000256" key="1">
    <source>
        <dbReference type="SAM" id="SignalP"/>
    </source>
</evidence>